<feature type="region of interest" description="Disordered" evidence="5">
    <location>
        <begin position="1"/>
        <end position="99"/>
    </location>
</feature>
<feature type="transmembrane region" description="Helical" evidence="6">
    <location>
        <begin position="123"/>
        <end position="141"/>
    </location>
</feature>
<evidence type="ECO:0000256" key="1">
    <source>
        <dbReference type="ARBA" id="ARBA00004141"/>
    </source>
</evidence>
<dbReference type="Pfam" id="PF05154">
    <property type="entry name" value="TM2"/>
    <property type="match status" value="1"/>
</dbReference>
<dbReference type="STRING" id="883161.HMPREF9306_00136"/>
<dbReference type="PATRIC" id="fig|883161.3.peg.143"/>
<dbReference type="AlphaFoldDB" id="S2W418"/>
<evidence type="ECO:0000256" key="3">
    <source>
        <dbReference type="ARBA" id="ARBA00022989"/>
    </source>
</evidence>
<feature type="domain" description="TM2" evidence="7">
    <location>
        <begin position="118"/>
        <end position="164"/>
    </location>
</feature>
<keyword evidence="2 6" id="KW-0812">Transmembrane</keyword>
<organism evidence="8 9">
    <name type="scientific">Propionimicrobium lymphophilum ACS-093-V-SCH5</name>
    <dbReference type="NCBI Taxonomy" id="883161"/>
    <lineage>
        <taxon>Bacteria</taxon>
        <taxon>Bacillati</taxon>
        <taxon>Actinomycetota</taxon>
        <taxon>Actinomycetes</taxon>
        <taxon>Propionibacteriales</taxon>
        <taxon>Propionibacteriaceae</taxon>
        <taxon>Propionimicrobium</taxon>
    </lineage>
</organism>
<dbReference type="RefSeq" id="WP_016454997.1">
    <property type="nucleotide sequence ID" value="NZ_KE150269.1"/>
</dbReference>
<feature type="transmembrane region" description="Helical" evidence="6">
    <location>
        <begin position="174"/>
        <end position="194"/>
    </location>
</feature>
<reference evidence="8 9" key="1">
    <citation type="submission" date="2013-04" db="EMBL/GenBank/DDBJ databases">
        <title>The Genome Sequence of Propionimicrobium lymphophilum ACS-093-V-SCH5.</title>
        <authorList>
            <consortium name="The Broad Institute Genomics Platform"/>
            <person name="Earl A."/>
            <person name="Ward D."/>
            <person name="Feldgarden M."/>
            <person name="Gevers D."/>
            <person name="Saerens B."/>
            <person name="Vaneechoutte M."/>
            <person name="Walker B."/>
            <person name="Young S."/>
            <person name="Zeng Q."/>
            <person name="Gargeya S."/>
            <person name="Fitzgerald M."/>
            <person name="Haas B."/>
            <person name="Abouelleil A."/>
            <person name="Allen A.W."/>
            <person name="Alvarado L."/>
            <person name="Arachchi H.M."/>
            <person name="Berlin A.M."/>
            <person name="Chapman S.B."/>
            <person name="Gainer-Dewar J."/>
            <person name="Goldberg J."/>
            <person name="Griggs A."/>
            <person name="Gujja S."/>
            <person name="Hansen M."/>
            <person name="Howarth C."/>
            <person name="Imamovic A."/>
            <person name="Ireland A."/>
            <person name="Larimer J."/>
            <person name="McCowan C."/>
            <person name="Murphy C."/>
            <person name="Pearson M."/>
            <person name="Poon T.W."/>
            <person name="Priest M."/>
            <person name="Roberts A."/>
            <person name="Saif S."/>
            <person name="Shea T."/>
            <person name="Sisk P."/>
            <person name="Sykes S."/>
            <person name="Wortman J."/>
            <person name="Nusbaum C."/>
            <person name="Birren B."/>
        </authorList>
    </citation>
    <scope>NUCLEOTIDE SEQUENCE [LARGE SCALE GENOMIC DNA]</scope>
    <source>
        <strain evidence="8 9">ACS-093-V-SCH5</strain>
    </source>
</reference>
<feature type="compositionally biased region" description="Polar residues" evidence="5">
    <location>
        <begin position="22"/>
        <end position="32"/>
    </location>
</feature>
<feature type="transmembrane region" description="Helical" evidence="6">
    <location>
        <begin position="147"/>
        <end position="167"/>
    </location>
</feature>
<sequence length="202" mass="22344">MSQDNFPYGQDNNRAQNNENNLYDSYQPNPQDNDLDLNLRNEQPSQPDFQQSGASQQNFSNPAPTDAYRQPGYQTAVNQPAQSQPGYQQPPAYNQQPSYGNFQPNYAVSPAQQYPPAQQKSKVAAGLLGIFFGSLGIHNFYTGRTNIALIQLIGFLGSFILYIIFIGPLIQMAIGLWAFIEGILYLCGSGSYAYDAKGIPLN</sequence>
<feature type="compositionally biased region" description="Polar residues" evidence="5">
    <location>
        <begin position="40"/>
        <end position="63"/>
    </location>
</feature>
<dbReference type="HOGENOM" id="CLU_081297_0_0_11"/>
<dbReference type="OrthoDB" id="2004788at2"/>
<evidence type="ECO:0000259" key="7">
    <source>
        <dbReference type="Pfam" id="PF05154"/>
    </source>
</evidence>
<protein>
    <recommendedName>
        <fullName evidence="7">TM2 domain-containing protein</fullName>
    </recommendedName>
</protein>
<name>S2W418_9ACTN</name>
<comment type="caution">
    <text evidence="8">The sequence shown here is derived from an EMBL/GenBank/DDBJ whole genome shotgun (WGS) entry which is preliminary data.</text>
</comment>
<keyword evidence="3 6" id="KW-1133">Transmembrane helix</keyword>
<accession>S2W418</accession>
<dbReference type="GO" id="GO:0016020">
    <property type="term" value="C:membrane"/>
    <property type="evidence" value="ECO:0007669"/>
    <property type="project" value="UniProtKB-SubCell"/>
</dbReference>
<evidence type="ECO:0000256" key="5">
    <source>
        <dbReference type="SAM" id="MobiDB-lite"/>
    </source>
</evidence>
<dbReference type="EMBL" id="AGZR01000002">
    <property type="protein sequence ID" value="EPD33911.1"/>
    <property type="molecule type" value="Genomic_DNA"/>
</dbReference>
<evidence type="ECO:0000256" key="2">
    <source>
        <dbReference type="ARBA" id="ARBA00022692"/>
    </source>
</evidence>
<proteinExistence type="predicted"/>
<dbReference type="InterPro" id="IPR007829">
    <property type="entry name" value="TM2"/>
</dbReference>
<keyword evidence="9" id="KW-1185">Reference proteome</keyword>
<evidence type="ECO:0000313" key="9">
    <source>
        <dbReference type="Proteomes" id="UP000014417"/>
    </source>
</evidence>
<feature type="compositionally biased region" description="Low complexity" evidence="5">
    <location>
        <begin position="12"/>
        <end position="21"/>
    </location>
</feature>
<evidence type="ECO:0000256" key="6">
    <source>
        <dbReference type="SAM" id="Phobius"/>
    </source>
</evidence>
<gene>
    <name evidence="8" type="ORF">HMPREF9306_00136</name>
</gene>
<evidence type="ECO:0000256" key="4">
    <source>
        <dbReference type="ARBA" id="ARBA00023136"/>
    </source>
</evidence>
<feature type="compositionally biased region" description="Polar residues" evidence="5">
    <location>
        <begin position="72"/>
        <end position="99"/>
    </location>
</feature>
<evidence type="ECO:0000313" key="8">
    <source>
        <dbReference type="EMBL" id="EPD33911.1"/>
    </source>
</evidence>
<keyword evidence="4 6" id="KW-0472">Membrane</keyword>
<dbReference type="Proteomes" id="UP000014417">
    <property type="component" value="Unassembled WGS sequence"/>
</dbReference>
<comment type="subcellular location">
    <subcellularLocation>
        <location evidence="1">Membrane</location>
        <topology evidence="1">Multi-pass membrane protein</topology>
    </subcellularLocation>
</comment>